<keyword evidence="2" id="KW-0732">Signal</keyword>
<gene>
    <name evidence="3" type="ORF">K239x_30380</name>
</gene>
<feature type="chain" id="PRO_5022145886" evidence="2">
    <location>
        <begin position="42"/>
        <end position="679"/>
    </location>
</feature>
<evidence type="ECO:0000256" key="2">
    <source>
        <dbReference type="SAM" id="SignalP"/>
    </source>
</evidence>
<dbReference type="EMBL" id="CP036526">
    <property type="protein sequence ID" value="QDT11044.1"/>
    <property type="molecule type" value="Genomic_DNA"/>
</dbReference>
<protein>
    <submittedName>
        <fullName evidence="3">Tetratricopeptide repeat protein</fullName>
    </submittedName>
</protein>
<keyword evidence="4" id="KW-1185">Reference proteome</keyword>
<dbReference type="AlphaFoldDB" id="A0A517NV96"/>
<reference evidence="3 4" key="1">
    <citation type="submission" date="2019-02" db="EMBL/GenBank/DDBJ databases">
        <title>Deep-cultivation of Planctomycetes and their phenomic and genomic characterization uncovers novel biology.</title>
        <authorList>
            <person name="Wiegand S."/>
            <person name="Jogler M."/>
            <person name="Boedeker C."/>
            <person name="Pinto D."/>
            <person name="Vollmers J."/>
            <person name="Rivas-Marin E."/>
            <person name="Kohn T."/>
            <person name="Peeters S.H."/>
            <person name="Heuer A."/>
            <person name="Rast P."/>
            <person name="Oberbeckmann S."/>
            <person name="Bunk B."/>
            <person name="Jeske O."/>
            <person name="Meyerdierks A."/>
            <person name="Storesund J.E."/>
            <person name="Kallscheuer N."/>
            <person name="Luecker S."/>
            <person name="Lage O.M."/>
            <person name="Pohl T."/>
            <person name="Merkel B.J."/>
            <person name="Hornburger P."/>
            <person name="Mueller R.-W."/>
            <person name="Bruemmer F."/>
            <person name="Labrenz M."/>
            <person name="Spormann A.M."/>
            <person name="Op den Camp H."/>
            <person name="Overmann J."/>
            <person name="Amann R."/>
            <person name="Jetten M.S.M."/>
            <person name="Mascher T."/>
            <person name="Medema M.H."/>
            <person name="Devos D.P."/>
            <person name="Kaster A.-K."/>
            <person name="Ovreas L."/>
            <person name="Rohde M."/>
            <person name="Galperin M.Y."/>
            <person name="Jogler C."/>
        </authorList>
    </citation>
    <scope>NUCLEOTIDE SEQUENCE [LARGE SCALE GENOMIC DNA]</scope>
    <source>
        <strain evidence="3 4">K23_9</strain>
    </source>
</reference>
<dbReference type="OrthoDB" id="225691at2"/>
<dbReference type="Gene3D" id="1.25.40.10">
    <property type="entry name" value="Tetratricopeptide repeat domain"/>
    <property type="match status" value="2"/>
</dbReference>
<feature type="compositionally biased region" description="Low complexity" evidence="1">
    <location>
        <begin position="661"/>
        <end position="673"/>
    </location>
</feature>
<feature type="region of interest" description="Disordered" evidence="1">
    <location>
        <begin position="658"/>
        <end position="679"/>
    </location>
</feature>
<dbReference type="InterPro" id="IPR011990">
    <property type="entry name" value="TPR-like_helical_dom_sf"/>
</dbReference>
<dbReference type="SMART" id="SM00028">
    <property type="entry name" value="TPR"/>
    <property type="match status" value="4"/>
</dbReference>
<name>A0A517NV96_9BACT</name>
<dbReference type="Pfam" id="PF13174">
    <property type="entry name" value="TPR_6"/>
    <property type="match status" value="1"/>
</dbReference>
<organism evidence="3 4">
    <name type="scientific">Stieleria marina</name>
    <dbReference type="NCBI Taxonomy" id="1930275"/>
    <lineage>
        <taxon>Bacteria</taxon>
        <taxon>Pseudomonadati</taxon>
        <taxon>Planctomycetota</taxon>
        <taxon>Planctomycetia</taxon>
        <taxon>Pirellulales</taxon>
        <taxon>Pirellulaceae</taxon>
        <taxon>Stieleria</taxon>
    </lineage>
</organism>
<evidence type="ECO:0000256" key="1">
    <source>
        <dbReference type="SAM" id="MobiDB-lite"/>
    </source>
</evidence>
<dbReference type="RefSeq" id="WP_145418790.1">
    <property type="nucleotide sequence ID" value="NZ_CP036526.1"/>
</dbReference>
<feature type="signal peptide" evidence="2">
    <location>
        <begin position="1"/>
        <end position="41"/>
    </location>
</feature>
<evidence type="ECO:0000313" key="4">
    <source>
        <dbReference type="Proteomes" id="UP000319817"/>
    </source>
</evidence>
<sequence length="679" mass="72722" precursor="true">MLSPTMDRATNNRPHSRVRWAILVALICLSAAIGSTNPATAQEQSPSESTSGQPTIATIAQLVQTGDLATATKQVTELDDDVIGQPSSNVDTTLLLTQVARAWENKGDDSAAAELYLRANAASKRVSSQLNASQIAMIQLAAGSSLVRAHQPKQAVDILAEALQTAPTPSSSSEITLNVPASLGSPQQEVQHLLSPRQRASAGQLLMLLGSEALTESQSELAEKAYDTALPHVAKSSKATVMLGKSWAISMQKGREQDAADALASFVQQYPTHSDVASAAGLCIAKRQACGDSKGVETMTARLLTRWSESKAASDLIRQFAASPITEIPQAAKTWLLSRAEAKRISGLDPATTATALLIAIDEQQPDLSDALIAHLAATDQSGQAVSDTLHRLASNRRAADAEQFASRLVSPATKTDGETVASKTITPAAREAACRWAGRRQLWSMLAMASELSDPGQEEPSRTVTVERLYAEALTQTGRGDEALVWWNHLVDSRQVDDFATLLRCAETATSHAEIPVATNRISDARAAAGGAPNKTSLVDMLAAELSVRELRFDQARSILEQIVRSDGAVQSVRGRAQWTIGETYYLQEKFADAIEAYRKVEGIDAEGQWIAVSLVQAGKSFEQLGRTREAAVCYSTLVSRFAESPHSVSARRRLAAIDPQSNHSQPNSSPSTDTFRR</sequence>
<dbReference type="InterPro" id="IPR019734">
    <property type="entry name" value="TPR_rpt"/>
</dbReference>
<dbReference type="Proteomes" id="UP000319817">
    <property type="component" value="Chromosome"/>
</dbReference>
<evidence type="ECO:0000313" key="3">
    <source>
        <dbReference type="EMBL" id="QDT11044.1"/>
    </source>
</evidence>
<accession>A0A517NV96</accession>
<dbReference type="Pfam" id="PF13432">
    <property type="entry name" value="TPR_16"/>
    <property type="match status" value="1"/>
</dbReference>
<proteinExistence type="predicted"/>
<dbReference type="SUPFAM" id="SSF48452">
    <property type="entry name" value="TPR-like"/>
    <property type="match status" value="1"/>
</dbReference>